<reference evidence="2" key="1">
    <citation type="submission" date="2019-08" db="EMBL/GenBank/DDBJ databases">
        <authorList>
            <person name="Kucharzyk K."/>
            <person name="Murdoch R.W."/>
            <person name="Higgins S."/>
            <person name="Loffler F."/>
        </authorList>
    </citation>
    <scope>NUCLEOTIDE SEQUENCE</scope>
</reference>
<protein>
    <submittedName>
        <fullName evidence="2">Uncharacterized protein</fullName>
    </submittedName>
</protein>
<accession>A0A645GHH4</accession>
<comment type="caution">
    <text evidence="2">The sequence shown here is derived from an EMBL/GenBank/DDBJ whole genome shotgun (WGS) entry which is preliminary data.</text>
</comment>
<dbReference type="AlphaFoldDB" id="A0A645GHH4"/>
<evidence type="ECO:0000256" key="1">
    <source>
        <dbReference type="SAM" id="MobiDB-lite"/>
    </source>
</evidence>
<evidence type="ECO:0000313" key="2">
    <source>
        <dbReference type="EMBL" id="MPN26145.1"/>
    </source>
</evidence>
<gene>
    <name evidence="2" type="ORF">SDC9_173569</name>
</gene>
<feature type="region of interest" description="Disordered" evidence="1">
    <location>
        <begin position="23"/>
        <end position="56"/>
    </location>
</feature>
<sequence>MASGDPARIRAVFKMFGERFAQQKKGGAPAVKQPTKVVPGTAGAQEPKGWDYGKFAGASSDDQARMLMDMGLVDKEES</sequence>
<name>A0A645GHH4_9ZZZZ</name>
<proteinExistence type="predicted"/>
<dbReference type="EMBL" id="VSSQ01075583">
    <property type="protein sequence ID" value="MPN26145.1"/>
    <property type="molecule type" value="Genomic_DNA"/>
</dbReference>
<organism evidence="2">
    <name type="scientific">bioreactor metagenome</name>
    <dbReference type="NCBI Taxonomy" id="1076179"/>
    <lineage>
        <taxon>unclassified sequences</taxon>
        <taxon>metagenomes</taxon>
        <taxon>ecological metagenomes</taxon>
    </lineage>
</organism>